<gene>
    <name evidence="5" type="ordered locus">Acid_1298</name>
</gene>
<dbReference type="AlphaFoldDB" id="Q029I4"/>
<evidence type="ECO:0000256" key="1">
    <source>
        <dbReference type="ARBA" id="ARBA00022737"/>
    </source>
</evidence>
<dbReference type="Pfam" id="PF13176">
    <property type="entry name" value="TPR_7"/>
    <property type="match status" value="1"/>
</dbReference>
<dbReference type="SMART" id="SM00028">
    <property type="entry name" value="TPR"/>
    <property type="match status" value="12"/>
</dbReference>
<feature type="repeat" description="TPR" evidence="3">
    <location>
        <begin position="481"/>
        <end position="514"/>
    </location>
</feature>
<dbReference type="Pfam" id="PF12895">
    <property type="entry name" value="ANAPC3"/>
    <property type="match status" value="1"/>
</dbReference>
<dbReference type="Gene3D" id="1.25.40.10">
    <property type="entry name" value="Tetratricopeptide repeat domain"/>
    <property type="match status" value="4"/>
</dbReference>
<organism evidence="5">
    <name type="scientific">Solibacter usitatus (strain Ellin6076)</name>
    <dbReference type="NCBI Taxonomy" id="234267"/>
    <lineage>
        <taxon>Bacteria</taxon>
        <taxon>Pseudomonadati</taxon>
        <taxon>Acidobacteriota</taxon>
        <taxon>Terriglobia</taxon>
        <taxon>Bryobacterales</taxon>
        <taxon>Solibacteraceae</taxon>
        <taxon>Candidatus Solibacter</taxon>
    </lineage>
</organism>
<feature type="chain" id="PRO_5004163346" evidence="4">
    <location>
        <begin position="21"/>
        <end position="647"/>
    </location>
</feature>
<feature type="repeat" description="TPR" evidence="3">
    <location>
        <begin position="223"/>
        <end position="256"/>
    </location>
</feature>
<dbReference type="HOGENOM" id="CLU_007251_2_1_0"/>
<sequence precursor="true">MIRSAKALLLALTLGCFAYAQETASTPKTPDSKAAAYYNFAMGRVYAELAQAYGNKPEYLTKAIQHYQEALKLDPSASIAFEELTDLYIQTNHLRDAVTQAEDLLKQNPDNVDARRMLGRIYMRMISTADNRINEDYLKKSIEQLQKVTEKAPKDAESWVALGRLYRVSNNSVDAEKAYNKAVEADPDNEEALTGLAGLYSDLGDNKRAIEKLKAATDRNPNERTLIALGQAYEQVHDYKSAAEVLQKAMEMQPDNPRLQKGLANDLMLSDQMEEALALFQKLGAEEPTDIQLKLRVAEIYRVKHDYAMAAEALKKAKAINPQDMEVRYEEVRLLEAQSKYTEAITLLKSLVDETNKAKYSAGESAARATLLEELASLYRSTNQYTEAVDTYRKAAALSKEDSPSISLQIIDTYRAAKNTAALNKEVDAAAADLRTRMGSKADTANLLMLASIYEKGKNYTKETEALDEAEKVAGSAKDKMSVYFMRGAMLERQKKVDLAEAQFRKVLAIDPEHAGALNYLGYMLVDHGMKVDEATQMIKKALEIEPDNGAYLDSLGWAYYQQGKFDEAEGLLVKAIDKIGQDPTVHDHLADVYFKLGKIKEAITQWQASLKDFHSPAGADSEPEDVAKVTRKLDAARVKLAKENGK</sequence>
<keyword evidence="2 3" id="KW-0802">TPR repeat</keyword>
<dbReference type="PROSITE" id="PS50293">
    <property type="entry name" value="TPR_REGION"/>
    <property type="match status" value="1"/>
</dbReference>
<dbReference type="KEGG" id="sus:Acid_1298"/>
<dbReference type="PROSITE" id="PS50005">
    <property type="entry name" value="TPR"/>
    <property type="match status" value="5"/>
</dbReference>
<dbReference type="PANTHER" id="PTHR45586">
    <property type="entry name" value="TPR REPEAT-CONTAINING PROTEIN PA4667"/>
    <property type="match status" value="1"/>
</dbReference>
<keyword evidence="1" id="KW-0677">Repeat</keyword>
<dbReference type="InterPro" id="IPR019734">
    <property type="entry name" value="TPR_rpt"/>
</dbReference>
<dbReference type="EMBL" id="CP000473">
    <property type="protein sequence ID" value="ABJ82292.1"/>
    <property type="molecule type" value="Genomic_DNA"/>
</dbReference>
<feature type="repeat" description="TPR" evidence="3">
    <location>
        <begin position="291"/>
        <end position="324"/>
    </location>
</feature>
<name>Q029I4_SOLUE</name>
<dbReference type="eggNOG" id="COG0457">
    <property type="taxonomic scope" value="Bacteria"/>
</dbReference>
<keyword evidence="4" id="KW-0732">Signal</keyword>
<evidence type="ECO:0000256" key="2">
    <source>
        <dbReference type="ARBA" id="ARBA00022803"/>
    </source>
</evidence>
<evidence type="ECO:0000313" key="5">
    <source>
        <dbReference type="EMBL" id="ABJ82292.1"/>
    </source>
</evidence>
<reference evidence="5" key="1">
    <citation type="submission" date="2006-10" db="EMBL/GenBank/DDBJ databases">
        <title>Complete sequence of Solibacter usitatus Ellin6076.</title>
        <authorList>
            <consortium name="US DOE Joint Genome Institute"/>
            <person name="Copeland A."/>
            <person name="Lucas S."/>
            <person name="Lapidus A."/>
            <person name="Barry K."/>
            <person name="Detter J.C."/>
            <person name="Glavina del Rio T."/>
            <person name="Hammon N."/>
            <person name="Israni S."/>
            <person name="Dalin E."/>
            <person name="Tice H."/>
            <person name="Pitluck S."/>
            <person name="Thompson L.S."/>
            <person name="Brettin T."/>
            <person name="Bruce D."/>
            <person name="Han C."/>
            <person name="Tapia R."/>
            <person name="Gilna P."/>
            <person name="Schmutz J."/>
            <person name="Larimer F."/>
            <person name="Land M."/>
            <person name="Hauser L."/>
            <person name="Kyrpides N."/>
            <person name="Mikhailova N."/>
            <person name="Janssen P.H."/>
            <person name="Kuske C.R."/>
            <person name="Richardson P."/>
        </authorList>
    </citation>
    <scope>NUCLEOTIDE SEQUENCE</scope>
    <source>
        <strain evidence="5">Ellin6076</strain>
    </source>
</reference>
<evidence type="ECO:0000256" key="3">
    <source>
        <dbReference type="PROSITE-ProRule" id="PRU00339"/>
    </source>
</evidence>
<accession>Q029I4</accession>
<feature type="signal peptide" evidence="4">
    <location>
        <begin position="1"/>
        <end position="20"/>
    </location>
</feature>
<dbReference type="InterPro" id="IPR051012">
    <property type="entry name" value="CellSynth/LPSAsmb/PSIAsmb"/>
</dbReference>
<dbReference type="Pfam" id="PF13429">
    <property type="entry name" value="TPR_15"/>
    <property type="match status" value="1"/>
</dbReference>
<feature type="repeat" description="TPR" evidence="3">
    <location>
        <begin position="156"/>
        <end position="189"/>
    </location>
</feature>
<evidence type="ECO:0000256" key="4">
    <source>
        <dbReference type="SAM" id="SignalP"/>
    </source>
</evidence>
<protein>
    <submittedName>
        <fullName evidence="5">Tetratricopeptide TPR_2 repeat protein</fullName>
    </submittedName>
</protein>
<dbReference type="InterPro" id="IPR011990">
    <property type="entry name" value="TPR-like_helical_dom_sf"/>
</dbReference>
<dbReference type="InParanoid" id="Q029I4"/>
<dbReference type="PANTHER" id="PTHR45586:SF1">
    <property type="entry name" value="LIPOPOLYSACCHARIDE ASSEMBLY PROTEIN B"/>
    <property type="match status" value="1"/>
</dbReference>
<proteinExistence type="predicted"/>
<feature type="repeat" description="TPR" evidence="3">
    <location>
        <begin position="369"/>
        <end position="402"/>
    </location>
</feature>
<dbReference type="SUPFAM" id="SSF48452">
    <property type="entry name" value="TPR-like"/>
    <property type="match status" value="3"/>
</dbReference>
<dbReference type="OrthoDB" id="9766710at2"/>
<dbReference type="Pfam" id="PF13181">
    <property type="entry name" value="TPR_8"/>
    <property type="match status" value="1"/>
</dbReference>
<dbReference type="STRING" id="234267.Acid_1298"/>